<protein>
    <recommendedName>
        <fullName evidence="3">Multicilin</fullName>
    </recommendedName>
    <alternativeName>
        <fullName evidence="11">Multiciliate differentiation and DNA synthesis-associated cell cycle protein</fullName>
    </alternativeName>
    <alternativeName>
        <fullName evidence="12">Protein Idas</fullName>
    </alternativeName>
</protein>
<dbReference type="PANTHER" id="PTHR13372:SF3">
    <property type="entry name" value="MULTICILIN"/>
    <property type="match status" value="1"/>
</dbReference>
<dbReference type="GO" id="GO:0008156">
    <property type="term" value="P:negative regulation of DNA replication"/>
    <property type="evidence" value="ECO:0007669"/>
    <property type="project" value="TreeGrafter"/>
</dbReference>
<sequence length="341" mass="37670">MQDKNPATYCEKQEYAKNARNSVPVPIYIEENISIVDEAFATIAWQDLEDCTSVLRRESDCSGQQVHGSGFGIQDFTDSAVNFLTESTSLLESSACSSGSLTLSDCNLSDYTACTITPIPSAPDDPPQVGLSHSPPVPPLPQNQLLWRSLAEHHQIALEDALEANNQLYLTLNKKQEEAACLQQRNLHLKELANQAKHLASVLNRLISPCEPPTPPGGSPVLKSATKRRRLEEQYERVPPSSEVSRILREVSEGCRAVLQQEAGDVAESVTMHGMFEGLLTSTPRRSLCLQGQEEEMEEEGTAFRTSIRDHCTIRTLTFPQGHAFTSCTPQGGYRFRWAPS</sequence>
<evidence type="ECO:0000256" key="4">
    <source>
        <dbReference type="ARBA" id="ARBA00022794"/>
    </source>
</evidence>
<evidence type="ECO:0000256" key="2">
    <source>
        <dbReference type="ARBA" id="ARBA00007979"/>
    </source>
</evidence>
<dbReference type="Proteomes" id="UP001221898">
    <property type="component" value="Unassembled WGS sequence"/>
</dbReference>
<comment type="caution">
    <text evidence="15">The sequence shown here is derived from an EMBL/GenBank/DDBJ whole genome shotgun (WGS) entry which is preliminary data.</text>
</comment>
<accession>A0AAD7WY32</accession>
<dbReference type="InterPro" id="IPR022786">
    <property type="entry name" value="Geminin/Multicilin"/>
</dbReference>
<evidence type="ECO:0000313" key="16">
    <source>
        <dbReference type="Proteomes" id="UP001221898"/>
    </source>
</evidence>
<evidence type="ECO:0000256" key="11">
    <source>
        <dbReference type="ARBA" id="ARBA00031136"/>
    </source>
</evidence>
<keyword evidence="5" id="KW-0805">Transcription regulation</keyword>
<dbReference type="GO" id="GO:0045786">
    <property type="term" value="P:negative regulation of cell cycle"/>
    <property type="evidence" value="ECO:0007669"/>
    <property type="project" value="TreeGrafter"/>
</dbReference>
<keyword evidence="6 13" id="KW-0175">Coiled coil</keyword>
<evidence type="ECO:0000256" key="9">
    <source>
        <dbReference type="ARBA" id="ARBA00023242"/>
    </source>
</evidence>
<organism evidence="15 16">
    <name type="scientific">Aldrovandia affinis</name>
    <dbReference type="NCBI Taxonomy" id="143900"/>
    <lineage>
        <taxon>Eukaryota</taxon>
        <taxon>Metazoa</taxon>
        <taxon>Chordata</taxon>
        <taxon>Craniata</taxon>
        <taxon>Vertebrata</taxon>
        <taxon>Euteleostomi</taxon>
        <taxon>Actinopterygii</taxon>
        <taxon>Neopterygii</taxon>
        <taxon>Teleostei</taxon>
        <taxon>Notacanthiformes</taxon>
        <taxon>Halosauridae</taxon>
        <taxon>Aldrovandia</taxon>
    </lineage>
</organism>
<evidence type="ECO:0000256" key="1">
    <source>
        <dbReference type="ARBA" id="ARBA00004123"/>
    </source>
</evidence>
<dbReference type="GO" id="GO:0030030">
    <property type="term" value="P:cell projection organization"/>
    <property type="evidence" value="ECO:0007669"/>
    <property type="project" value="UniProtKB-KW"/>
</dbReference>
<evidence type="ECO:0000256" key="14">
    <source>
        <dbReference type="SAM" id="MobiDB-lite"/>
    </source>
</evidence>
<keyword evidence="10" id="KW-0131">Cell cycle</keyword>
<dbReference type="PANTHER" id="PTHR13372">
    <property type="entry name" value="GEMININ"/>
    <property type="match status" value="1"/>
</dbReference>
<evidence type="ECO:0000256" key="8">
    <source>
        <dbReference type="ARBA" id="ARBA00023163"/>
    </source>
</evidence>
<reference evidence="15" key="1">
    <citation type="journal article" date="2023" name="Science">
        <title>Genome structures resolve the early diversification of teleost fishes.</title>
        <authorList>
            <person name="Parey E."/>
            <person name="Louis A."/>
            <person name="Montfort J."/>
            <person name="Bouchez O."/>
            <person name="Roques C."/>
            <person name="Iampietro C."/>
            <person name="Lluch J."/>
            <person name="Castinel A."/>
            <person name="Donnadieu C."/>
            <person name="Desvignes T."/>
            <person name="Floi Bucao C."/>
            <person name="Jouanno E."/>
            <person name="Wen M."/>
            <person name="Mejri S."/>
            <person name="Dirks R."/>
            <person name="Jansen H."/>
            <person name="Henkel C."/>
            <person name="Chen W.J."/>
            <person name="Zahm M."/>
            <person name="Cabau C."/>
            <person name="Klopp C."/>
            <person name="Thompson A.W."/>
            <person name="Robinson-Rechavi M."/>
            <person name="Braasch I."/>
            <person name="Lecointre G."/>
            <person name="Bobe J."/>
            <person name="Postlethwait J.H."/>
            <person name="Berthelot C."/>
            <person name="Roest Crollius H."/>
            <person name="Guiguen Y."/>
        </authorList>
    </citation>
    <scope>NUCLEOTIDE SEQUENCE</scope>
    <source>
        <strain evidence="15">NC1722</strain>
    </source>
</reference>
<evidence type="ECO:0000256" key="3">
    <source>
        <dbReference type="ARBA" id="ARBA00018222"/>
    </source>
</evidence>
<evidence type="ECO:0000256" key="12">
    <source>
        <dbReference type="ARBA" id="ARBA00033197"/>
    </source>
</evidence>
<evidence type="ECO:0000256" key="13">
    <source>
        <dbReference type="SAM" id="Coils"/>
    </source>
</evidence>
<keyword evidence="4" id="KW-0970">Cilium biogenesis/degradation</keyword>
<dbReference type="AlphaFoldDB" id="A0AAD7WY32"/>
<proteinExistence type="inferred from homology"/>
<comment type="subcellular location">
    <subcellularLocation>
        <location evidence="1">Nucleus</location>
    </subcellularLocation>
</comment>
<comment type="similarity">
    <text evidence="2">Belongs to the geminin family.</text>
</comment>
<keyword evidence="7" id="KW-0010">Activator</keyword>
<evidence type="ECO:0000256" key="7">
    <source>
        <dbReference type="ARBA" id="ARBA00023159"/>
    </source>
</evidence>
<keyword evidence="8" id="KW-0804">Transcription</keyword>
<dbReference type="Gene3D" id="1.20.5.1180">
    <property type="entry name" value="Geminin coiled-coil domain"/>
    <property type="match status" value="1"/>
</dbReference>
<feature type="coiled-coil region" evidence="13">
    <location>
        <begin position="158"/>
        <end position="192"/>
    </location>
</feature>
<dbReference type="CDD" id="cd22590">
    <property type="entry name" value="McIdas_CC"/>
    <property type="match status" value="1"/>
</dbReference>
<feature type="region of interest" description="Disordered" evidence="14">
    <location>
        <begin position="210"/>
        <end position="238"/>
    </location>
</feature>
<dbReference type="Pfam" id="PF07412">
    <property type="entry name" value="Geminin"/>
    <property type="match status" value="1"/>
</dbReference>
<gene>
    <name evidence="15" type="ORF">AAFF_G00065040</name>
</gene>
<evidence type="ECO:0000313" key="15">
    <source>
        <dbReference type="EMBL" id="KAJ8413906.1"/>
    </source>
</evidence>
<dbReference type="GO" id="GO:0005634">
    <property type="term" value="C:nucleus"/>
    <property type="evidence" value="ECO:0007669"/>
    <property type="project" value="UniProtKB-SubCell"/>
</dbReference>
<dbReference type="EMBL" id="JAINUG010000014">
    <property type="protein sequence ID" value="KAJ8413906.1"/>
    <property type="molecule type" value="Genomic_DNA"/>
</dbReference>
<name>A0AAD7WY32_9TELE</name>
<keyword evidence="16" id="KW-1185">Reference proteome</keyword>
<keyword evidence="9" id="KW-0539">Nucleus</keyword>
<evidence type="ECO:0000256" key="5">
    <source>
        <dbReference type="ARBA" id="ARBA00023015"/>
    </source>
</evidence>
<dbReference type="SUPFAM" id="SSF111469">
    <property type="entry name" value="Geminin coiled-coil domain"/>
    <property type="match status" value="1"/>
</dbReference>
<evidence type="ECO:0000256" key="6">
    <source>
        <dbReference type="ARBA" id="ARBA00023054"/>
    </source>
</evidence>
<evidence type="ECO:0000256" key="10">
    <source>
        <dbReference type="ARBA" id="ARBA00023306"/>
    </source>
</evidence>